<dbReference type="CDD" id="cd18804">
    <property type="entry name" value="SF2_C_priA"/>
    <property type="match status" value="1"/>
</dbReference>
<dbReference type="Pfam" id="PF00271">
    <property type="entry name" value="Helicase_C"/>
    <property type="match status" value="1"/>
</dbReference>
<evidence type="ECO:0000313" key="14">
    <source>
        <dbReference type="EMBL" id="TCV99374.1"/>
    </source>
</evidence>
<dbReference type="HAMAP" id="MF_00983">
    <property type="entry name" value="PriA"/>
    <property type="match status" value="1"/>
</dbReference>
<keyword evidence="8 12" id="KW-0067">ATP-binding</keyword>
<evidence type="ECO:0000256" key="7">
    <source>
        <dbReference type="ARBA" id="ARBA00022833"/>
    </source>
</evidence>
<comment type="similarity">
    <text evidence="12">Belongs to the helicase family. PriA subfamily.</text>
</comment>
<protein>
    <recommendedName>
        <fullName evidence="12">Replication restart protein PriA</fullName>
    </recommendedName>
    <alternativeName>
        <fullName evidence="12">ATP-dependent DNA helicase PriA</fullName>
        <ecNumber evidence="12">5.6.2.4</ecNumber>
    </alternativeName>
    <alternativeName>
        <fullName evidence="12">DNA 3'-5' helicase PriA</fullName>
    </alternativeName>
</protein>
<feature type="domain" description="Helicase ATP-binding" evidence="13">
    <location>
        <begin position="208"/>
        <end position="374"/>
    </location>
</feature>
<dbReference type="SMART" id="SM00490">
    <property type="entry name" value="HELICc"/>
    <property type="match status" value="1"/>
</dbReference>
<keyword evidence="10 12" id="KW-0413">Isomerase</keyword>
<keyword evidence="15" id="KW-1185">Reference proteome</keyword>
<dbReference type="GO" id="GO:1990077">
    <property type="term" value="C:primosome complex"/>
    <property type="evidence" value="ECO:0007669"/>
    <property type="project" value="UniProtKB-UniRule"/>
</dbReference>
<dbReference type="PANTHER" id="PTHR30580:SF0">
    <property type="entry name" value="PRIMOSOMAL PROTEIN N"/>
    <property type="match status" value="1"/>
</dbReference>
<dbReference type="AlphaFoldDB" id="A0A4R3Z167"/>
<evidence type="ECO:0000313" key="15">
    <source>
        <dbReference type="Proteomes" id="UP000295515"/>
    </source>
</evidence>
<dbReference type="CDD" id="cd17929">
    <property type="entry name" value="DEXHc_priA"/>
    <property type="match status" value="1"/>
</dbReference>
<evidence type="ECO:0000259" key="13">
    <source>
        <dbReference type="PROSITE" id="PS51192"/>
    </source>
</evidence>
<dbReference type="InterPro" id="IPR041222">
    <property type="entry name" value="PriA_3primeBD"/>
</dbReference>
<dbReference type="EMBL" id="SMCQ01000010">
    <property type="protein sequence ID" value="TCV99374.1"/>
    <property type="molecule type" value="Genomic_DNA"/>
</dbReference>
<comment type="catalytic activity">
    <reaction evidence="12">
        <text>Couples ATP hydrolysis with the unwinding of duplex DNA by translocating in the 3'-5' direction.</text>
        <dbReference type="EC" id="5.6.2.4"/>
    </reaction>
</comment>
<feature type="binding site" evidence="12">
    <location>
        <position position="466"/>
    </location>
    <ligand>
        <name>Zn(2+)</name>
        <dbReference type="ChEBI" id="CHEBI:29105"/>
        <label>2</label>
    </ligand>
</feature>
<organism evidence="14 15">
    <name type="scientific">Longibaculum muris</name>
    <dbReference type="NCBI Taxonomy" id="1796628"/>
    <lineage>
        <taxon>Bacteria</taxon>
        <taxon>Bacillati</taxon>
        <taxon>Bacillota</taxon>
        <taxon>Erysipelotrichia</taxon>
        <taxon>Erysipelotrichales</taxon>
        <taxon>Coprobacillaceae</taxon>
        <taxon>Longibaculum</taxon>
    </lineage>
</organism>
<dbReference type="GO" id="GO:0006269">
    <property type="term" value="P:DNA replication, synthesis of primer"/>
    <property type="evidence" value="ECO:0007669"/>
    <property type="project" value="UniProtKB-KW"/>
</dbReference>
<evidence type="ECO:0000256" key="5">
    <source>
        <dbReference type="ARBA" id="ARBA00022801"/>
    </source>
</evidence>
<keyword evidence="9 12" id="KW-0238">DNA-binding</keyword>
<comment type="function">
    <text evidence="12">Initiates the restart of stalled replication forks, which reloads the replicative helicase on sites other than the origin of replication. Recognizes and binds to abandoned replication forks and remodels them to uncover a helicase loading site. Promotes assembly of the primosome at these replication forks.</text>
</comment>
<dbReference type="InterPro" id="IPR011545">
    <property type="entry name" value="DEAD/DEAH_box_helicase_dom"/>
</dbReference>
<keyword evidence="2 12" id="KW-0235">DNA replication</keyword>
<feature type="binding site" evidence="12">
    <location>
        <position position="448"/>
    </location>
    <ligand>
        <name>Zn(2+)</name>
        <dbReference type="ChEBI" id="CHEBI:29105"/>
        <label>2</label>
    </ligand>
</feature>
<evidence type="ECO:0000256" key="2">
    <source>
        <dbReference type="ARBA" id="ARBA00022705"/>
    </source>
</evidence>
<keyword evidence="7 12" id="KW-0862">Zinc</keyword>
<dbReference type="EC" id="5.6.2.4" evidence="12"/>
<dbReference type="InterPro" id="IPR041236">
    <property type="entry name" value="PriA_C"/>
</dbReference>
<evidence type="ECO:0000256" key="6">
    <source>
        <dbReference type="ARBA" id="ARBA00022806"/>
    </source>
</evidence>
<keyword evidence="5 12" id="KW-0378">Hydrolase</keyword>
<name>A0A4R3Z167_9FIRM</name>
<feature type="binding site" evidence="12">
    <location>
        <position position="436"/>
    </location>
    <ligand>
        <name>Zn(2+)</name>
        <dbReference type="ChEBI" id="CHEBI:29105"/>
        <label>1</label>
    </ligand>
</feature>
<feature type="binding site" evidence="12">
    <location>
        <position position="476"/>
    </location>
    <ligand>
        <name>Zn(2+)</name>
        <dbReference type="ChEBI" id="CHEBI:29105"/>
        <label>1</label>
    </ligand>
</feature>
<dbReference type="InterPro" id="IPR001650">
    <property type="entry name" value="Helicase_C-like"/>
</dbReference>
<dbReference type="GO" id="GO:0006302">
    <property type="term" value="P:double-strand break repair"/>
    <property type="evidence" value="ECO:0007669"/>
    <property type="project" value="InterPro"/>
</dbReference>
<dbReference type="NCBIfam" id="TIGR00595">
    <property type="entry name" value="priA"/>
    <property type="match status" value="1"/>
</dbReference>
<dbReference type="InterPro" id="IPR014001">
    <property type="entry name" value="Helicase_ATP-bd"/>
</dbReference>
<evidence type="ECO:0000256" key="11">
    <source>
        <dbReference type="ARBA" id="ARBA00048988"/>
    </source>
</evidence>
<dbReference type="RefSeq" id="WP_066445421.1">
    <property type="nucleotide sequence ID" value="NZ_JANKBF010000011.1"/>
</dbReference>
<keyword evidence="6 12" id="KW-0347">Helicase</keyword>
<gene>
    <name evidence="12" type="primary">priA</name>
    <name evidence="14" type="ORF">EDD60_11066</name>
</gene>
<dbReference type="Gene3D" id="3.40.50.300">
    <property type="entry name" value="P-loop containing nucleotide triphosphate hydrolases"/>
    <property type="match status" value="2"/>
</dbReference>
<evidence type="ECO:0000256" key="8">
    <source>
        <dbReference type="ARBA" id="ARBA00022840"/>
    </source>
</evidence>
<dbReference type="Pfam" id="PF17764">
    <property type="entry name" value="PriA_3primeBD"/>
    <property type="match status" value="1"/>
</dbReference>
<comment type="caution">
    <text evidence="14">The sequence shown here is derived from an EMBL/GenBank/DDBJ whole genome shotgun (WGS) entry which is preliminary data.</text>
</comment>
<keyword evidence="1 12" id="KW-0639">Primosome</keyword>
<feature type="binding site" evidence="12">
    <location>
        <position position="479"/>
    </location>
    <ligand>
        <name>Zn(2+)</name>
        <dbReference type="ChEBI" id="CHEBI:29105"/>
        <label>1</label>
    </ligand>
</feature>
<dbReference type="GO" id="GO:0006310">
    <property type="term" value="P:DNA recombination"/>
    <property type="evidence" value="ECO:0007669"/>
    <property type="project" value="InterPro"/>
</dbReference>
<dbReference type="GeneID" id="98915451"/>
<dbReference type="GO" id="GO:0006270">
    <property type="term" value="P:DNA replication initiation"/>
    <property type="evidence" value="ECO:0007669"/>
    <property type="project" value="TreeGrafter"/>
</dbReference>
<sequence>MYIVSVLVEHPVQSLDMTFDYLSHESLLKGVRVFVRFGYQKIIGYVEDVKETALSKTELEQQAGFHYQYIQEVIDQEPLLNEELQQLALQLSKLTLSPRIACLQAMLPSQLKPSTNHSVGLKLQTVACFLQEGKAKTKKQQECLDYLKTHSPTPIKDIPYSKNILDQLVKQGLIEYQKQEVYRKPLDFFQTTNQDIILTNDQQKVVDGIIAHPKRVALLHGVTGSGKTEVYLALARYFLNKQKSVMMLVPEISLTPMMVKVFKERFGEQVAILHSRLSQGEKYDEYRRIKRQEVKIVVGARSAVFAPLENIGLIILDEEHDASYKQESKPRYLTSQIAKIRAQTHQATVVLGSATPSLESYSRALKGVYDLYELKNRINQMPLPTVEIVDMVNETRQRNYSLFSRRMKEQIQATIDRHEQVILLLNKRGYATYLQCQDCGEVVKCPHCDVTLTYHKDEHQLKCHYCEYVQSYPQSCAHCGSTHFKTVGYGTQKIEEELEKTFLNAKVIRYDVDTTKNKNSHFQLLEQFKKQKANILLGTQMIAKGLDFENVTFVGVLNADLSLNVPDFRASERTFQLLCQVAGRSGRGSKAGTVLIQTYNPEHYAITCASHHDYQAFYQQEMLYRQKALYPPYCHMVSILIQSKHEDILQIACQDIKNYLLAHTHQCKILGPAHSVIYKMQDLYRQRILIKFVQGKDVYEALKTMNDFYNKKQKGKVTVICDFNPYSQI</sequence>
<dbReference type="Gene3D" id="3.40.1440.60">
    <property type="entry name" value="PriA, 3(prime) DNA-binding domain"/>
    <property type="match status" value="1"/>
</dbReference>
<dbReference type="InterPro" id="IPR027417">
    <property type="entry name" value="P-loop_NTPase"/>
</dbReference>
<dbReference type="Pfam" id="PF18319">
    <property type="entry name" value="Zn_ribbon_PriA"/>
    <property type="match status" value="1"/>
</dbReference>
<feature type="binding site" evidence="12">
    <location>
        <position position="463"/>
    </location>
    <ligand>
        <name>Zn(2+)</name>
        <dbReference type="ChEBI" id="CHEBI:29105"/>
        <label>2</label>
    </ligand>
</feature>
<dbReference type="GO" id="GO:0003677">
    <property type="term" value="F:DNA binding"/>
    <property type="evidence" value="ECO:0007669"/>
    <property type="project" value="UniProtKB-UniRule"/>
</dbReference>
<reference evidence="14 15" key="1">
    <citation type="submission" date="2019-03" db="EMBL/GenBank/DDBJ databases">
        <title>Genomic Encyclopedia of Type Strains, Phase IV (KMG-IV): sequencing the most valuable type-strain genomes for metagenomic binning, comparative biology and taxonomic classification.</title>
        <authorList>
            <person name="Goeker M."/>
        </authorList>
    </citation>
    <scope>NUCLEOTIDE SEQUENCE [LARGE SCALE GENOMIC DNA]</scope>
    <source>
        <strain evidence="14 15">DSM 29487</strain>
    </source>
</reference>
<dbReference type="GO" id="GO:0008270">
    <property type="term" value="F:zinc ion binding"/>
    <property type="evidence" value="ECO:0007669"/>
    <property type="project" value="UniProtKB-UniRule"/>
</dbReference>
<feature type="binding site" evidence="12">
    <location>
        <position position="439"/>
    </location>
    <ligand>
        <name>Zn(2+)</name>
        <dbReference type="ChEBI" id="CHEBI:29105"/>
        <label>1</label>
    </ligand>
</feature>
<evidence type="ECO:0000256" key="9">
    <source>
        <dbReference type="ARBA" id="ARBA00023125"/>
    </source>
</evidence>
<dbReference type="PANTHER" id="PTHR30580">
    <property type="entry name" value="PRIMOSOMAL PROTEIN N"/>
    <property type="match status" value="1"/>
</dbReference>
<evidence type="ECO:0000256" key="4">
    <source>
        <dbReference type="ARBA" id="ARBA00022741"/>
    </source>
</evidence>
<keyword evidence="4 12" id="KW-0547">Nucleotide-binding</keyword>
<dbReference type="InterPro" id="IPR040498">
    <property type="entry name" value="PriA_CRR"/>
</dbReference>
<dbReference type="FunFam" id="3.40.50.300:FF:000489">
    <property type="entry name" value="Primosome assembly protein PriA"/>
    <property type="match status" value="1"/>
</dbReference>
<dbReference type="GO" id="GO:0016887">
    <property type="term" value="F:ATP hydrolysis activity"/>
    <property type="evidence" value="ECO:0007669"/>
    <property type="project" value="RHEA"/>
</dbReference>
<comment type="cofactor">
    <cofactor evidence="12">
        <name>Zn(2+)</name>
        <dbReference type="ChEBI" id="CHEBI:29105"/>
    </cofactor>
    <text evidence="12">Binds 2 zinc ions per subunit.</text>
</comment>
<evidence type="ECO:0000256" key="12">
    <source>
        <dbReference type="HAMAP-Rule" id="MF_00983"/>
    </source>
</evidence>
<dbReference type="SMART" id="SM00487">
    <property type="entry name" value="DEXDc"/>
    <property type="match status" value="1"/>
</dbReference>
<accession>A0A4R3Z167</accession>
<dbReference type="GO" id="GO:0005524">
    <property type="term" value="F:ATP binding"/>
    <property type="evidence" value="ECO:0007669"/>
    <property type="project" value="UniProtKB-UniRule"/>
</dbReference>
<dbReference type="InterPro" id="IPR042115">
    <property type="entry name" value="PriA_3primeBD_sf"/>
</dbReference>
<evidence type="ECO:0000256" key="3">
    <source>
        <dbReference type="ARBA" id="ARBA00022723"/>
    </source>
</evidence>
<dbReference type="GO" id="GO:0043138">
    <property type="term" value="F:3'-5' DNA helicase activity"/>
    <property type="evidence" value="ECO:0007669"/>
    <property type="project" value="UniProtKB-EC"/>
</dbReference>
<evidence type="ECO:0000256" key="10">
    <source>
        <dbReference type="ARBA" id="ARBA00023235"/>
    </source>
</evidence>
<dbReference type="InterPro" id="IPR005259">
    <property type="entry name" value="PriA"/>
</dbReference>
<dbReference type="Pfam" id="PF00270">
    <property type="entry name" value="DEAD"/>
    <property type="match status" value="1"/>
</dbReference>
<evidence type="ECO:0000256" key="1">
    <source>
        <dbReference type="ARBA" id="ARBA00022515"/>
    </source>
</evidence>
<dbReference type="Pfam" id="PF18074">
    <property type="entry name" value="PriA_C"/>
    <property type="match status" value="1"/>
</dbReference>
<comment type="catalytic activity">
    <reaction evidence="11 12">
        <text>ATP + H2O = ADP + phosphate + H(+)</text>
        <dbReference type="Rhea" id="RHEA:13065"/>
        <dbReference type="ChEBI" id="CHEBI:15377"/>
        <dbReference type="ChEBI" id="CHEBI:15378"/>
        <dbReference type="ChEBI" id="CHEBI:30616"/>
        <dbReference type="ChEBI" id="CHEBI:43474"/>
        <dbReference type="ChEBI" id="CHEBI:456216"/>
        <dbReference type="EC" id="5.6.2.4"/>
    </reaction>
</comment>
<dbReference type="Proteomes" id="UP000295515">
    <property type="component" value="Unassembled WGS sequence"/>
</dbReference>
<dbReference type="SUPFAM" id="SSF52540">
    <property type="entry name" value="P-loop containing nucleoside triphosphate hydrolases"/>
    <property type="match status" value="2"/>
</dbReference>
<proteinExistence type="inferred from homology"/>
<keyword evidence="3 12" id="KW-0479">Metal-binding</keyword>
<comment type="subunit">
    <text evidence="12">Component of the replication restart primosome.</text>
</comment>
<dbReference type="PROSITE" id="PS51192">
    <property type="entry name" value="HELICASE_ATP_BIND_1"/>
    <property type="match status" value="1"/>
</dbReference>
<feature type="binding site" evidence="12">
    <location>
        <position position="445"/>
    </location>
    <ligand>
        <name>Zn(2+)</name>
        <dbReference type="ChEBI" id="CHEBI:29105"/>
        <label>2</label>
    </ligand>
</feature>